<dbReference type="PANTHER" id="PTHR37841">
    <property type="entry name" value="GLR2918 PROTEIN"/>
    <property type="match status" value="1"/>
</dbReference>
<reference evidence="2 3" key="1">
    <citation type="submission" date="2014-11" db="EMBL/GenBank/DDBJ databases">
        <title>Draft Genome Sequences of Paenibacillus polymyxa NRRL B-30509 and Paenibacillus terrae NRRL B-30644, Strains from a Poultry Environment that Produce Tridecaptin A and Paenicidins.</title>
        <authorList>
            <person name="van Belkum M.J."/>
            <person name="Lohans C.T."/>
            <person name="Vederas J.C."/>
        </authorList>
    </citation>
    <scope>NUCLEOTIDE SEQUENCE [LARGE SCALE GENOMIC DNA]</scope>
    <source>
        <strain evidence="2 3">NRRL B-30644</strain>
    </source>
</reference>
<dbReference type="Proteomes" id="UP000032534">
    <property type="component" value="Unassembled WGS sequence"/>
</dbReference>
<dbReference type="RefSeq" id="WP_044646266.1">
    <property type="nucleotide sequence ID" value="NZ_JTHP01000019.1"/>
</dbReference>
<evidence type="ECO:0008006" key="4">
    <source>
        <dbReference type="Google" id="ProtNLM"/>
    </source>
</evidence>
<gene>
    <name evidence="2" type="ORF">QD47_11530</name>
</gene>
<accession>A0A0D7X233</accession>
<comment type="caution">
    <text evidence="2">The sequence shown here is derived from an EMBL/GenBank/DDBJ whole genome shotgun (WGS) entry which is preliminary data.</text>
</comment>
<name>A0A0D7X233_9BACL</name>
<keyword evidence="1" id="KW-0732">Signal</keyword>
<dbReference type="EMBL" id="JTHP01000019">
    <property type="protein sequence ID" value="KJD45470.1"/>
    <property type="molecule type" value="Genomic_DNA"/>
</dbReference>
<evidence type="ECO:0000313" key="3">
    <source>
        <dbReference type="Proteomes" id="UP000032534"/>
    </source>
</evidence>
<organism evidence="2 3">
    <name type="scientific">Paenibacillus terrae</name>
    <dbReference type="NCBI Taxonomy" id="159743"/>
    <lineage>
        <taxon>Bacteria</taxon>
        <taxon>Bacillati</taxon>
        <taxon>Bacillota</taxon>
        <taxon>Bacilli</taxon>
        <taxon>Bacillales</taxon>
        <taxon>Paenibacillaceae</taxon>
        <taxon>Paenibacillus</taxon>
    </lineage>
</organism>
<sequence length="367" mass="40164">MKKKVALALLLLCTAFTTTGTGFASSNTPNLEVSQTPLDYNMVIPESDGNFHDGLLFAEQSNGSLVYYNAKGKEAFTLPDYISPVSDFNEQRALVKNNKTNLYGFINTKGQLAIPCQYTDAGNFSEGLAHVITADNKSDFLIDRTGKTVTRLTQKYSSDYHFTYGLALVYNPKGDKIGFINKKGQLAIPYHYATSRGFYEGLALVKSSKGMYGYIDTTGKVVIPLQYKSGGDFSEGLAAVQNTKGQWGFINKQGKDVIPFRYTDASCFSEGLAAIYNQNGKVGFIDPKGKLVIGYQKYTRAESFKEGIALVGVGTNSDGKFGYIDRQGKLLTKLQYLNISSSFANGYAVASKEQGIAFLLTKYLPSK</sequence>
<evidence type="ECO:0000256" key="1">
    <source>
        <dbReference type="SAM" id="SignalP"/>
    </source>
</evidence>
<dbReference type="PANTHER" id="PTHR37841:SF1">
    <property type="entry name" value="DUF3298 DOMAIN-CONTAINING PROTEIN"/>
    <property type="match status" value="1"/>
</dbReference>
<dbReference type="Pfam" id="PF14903">
    <property type="entry name" value="WG_beta_rep"/>
    <property type="match status" value="6"/>
</dbReference>
<feature type="chain" id="PRO_5002326264" description="WG repeat-containing protein" evidence="1">
    <location>
        <begin position="25"/>
        <end position="367"/>
    </location>
</feature>
<proteinExistence type="predicted"/>
<dbReference type="OrthoDB" id="210273at2"/>
<feature type="signal peptide" evidence="1">
    <location>
        <begin position="1"/>
        <end position="24"/>
    </location>
</feature>
<dbReference type="AlphaFoldDB" id="A0A0D7X233"/>
<dbReference type="InterPro" id="IPR032774">
    <property type="entry name" value="WG_beta_rep"/>
</dbReference>
<protein>
    <recommendedName>
        <fullName evidence="4">WG repeat-containing protein</fullName>
    </recommendedName>
</protein>
<evidence type="ECO:0000313" key="2">
    <source>
        <dbReference type="EMBL" id="KJD45470.1"/>
    </source>
</evidence>
<dbReference type="SUPFAM" id="SSF69360">
    <property type="entry name" value="Cell wall binding repeat"/>
    <property type="match status" value="1"/>
</dbReference>
<dbReference type="PATRIC" id="fig|159743.3.peg.2573"/>
<keyword evidence="3" id="KW-1185">Reference proteome</keyword>